<evidence type="ECO:0000259" key="5">
    <source>
        <dbReference type="Pfam" id="PF19327"/>
    </source>
</evidence>
<dbReference type="InterPro" id="IPR045759">
    <property type="entry name" value="Ap4A_phos1/2_N"/>
</dbReference>
<dbReference type="Pfam" id="PF19327">
    <property type="entry name" value="Ap4A_phos_N"/>
    <property type="match status" value="1"/>
</dbReference>
<dbReference type="EMBL" id="JAGPUO010000006">
    <property type="protein sequence ID" value="KAG5661958.1"/>
    <property type="molecule type" value="Genomic_DNA"/>
</dbReference>
<accession>A0A9P7H544</accession>
<evidence type="ECO:0000256" key="1">
    <source>
        <dbReference type="ARBA" id="ARBA00006328"/>
    </source>
</evidence>
<keyword evidence="2" id="KW-0521">NADP</keyword>
<dbReference type="GO" id="GO:0003877">
    <property type="term" value="F:ATP:ADP adenylyltransferase activity"/>
    <property type="evidence" value="ECO:0007669"/>
    <property type="project" value="InterPro"/>
</dbReference>
<dbReference type="SUPFAM" id="SSF54197">
    <property type="entry name" value="HIT-like"/>
    <property type="match status" value="1"/>
</dbReference>
<evidence type="ECO:0000256" key="2">
    <source>
        <dbReference type="ARBA" id="ARBA00022857"/>
    </source>
</evidence>
<dbReference type="InterPro" id="IPR036291">
    <property type="entry name" value="NAD(P)-bd_dom_sf"/>
</dbReference>
<reference evidence="6" key="1">
    <citation type="submission" date="2021-04" db="EMBL/GenBank/DDBJ databases">
        <title>Draft genome of Fusarium avenaceum strain F156N33, isolated from an atmospheric sample in Virginia.</title>
        <authorList>
            <person name="Yang S."/>
            <person name="Vinatzer B.A."/>
            <person name="Coleman J."/>
        </authorList>
    </citation>
    <scope>NUCLEOTIDE SEQUENCE</scope>
    <source>
        <strain evidence="6">F156N33</strain>
    </source>
</reference>
<comment type="caution">
    <text evidence="6">The sequence shown here is derived from an EMBL/GenBank/DDBJ whole genome shotgun (WGS) entry which is preliminary data.</text>
</comment>
<evidence type="ECO:0000313" key="7">
    <source>
        <dbReference type="Proteomes" id="UP000782241"/>
    </source>
</evidence>
<comment type="similarity">
    <text evidence="1">Belongs to the NmrA-type oxidoreductase family.</text>
</comment>
<dbReference type="SUPFAM" id="SSF51735">
    <property type="entry name" value="NAD(P)-binding Rossmann-fold domains"/>
    <property type="match status" value="1"/>
</dbReference>
<proteinExistence type="inferred from homology"/>
<dbReference type="InterPro" id="IPR008030">
    <property type="entry name" value="NmrA-like"/>
</dbReference>
<feature type="domain" description="Ap4A phosphorylase 1/2 N-terminal" evidence="5">
    <location>
        <begin position="22"/>
        <end position="160"/>
    </location>
</feature>
<evidence type="ECO:0000259" key="3">
    <source>
        <dbReference type="Pfam" id="PF05368"/>
    </source>
</evidence>
<dbReference type="InterPro" id="IPR019200">
    <property type="entry name" value="ATP_adenylylTrfase_C"/>
</dbReference>
<gene>
    <name evidence="6" type="ORF">KAF25_004197</name>
</gene>
<sequence>MSDMSSPEICADIVLARFDDLVKQGRLLYGPSTSEIVDGEAIKLEFRICNSLQKKPILPADSEARKGRGGPFLNPDPDFVIAYVNPHHVLELNMYSVYRPQFVLHTKHFAPQTDDLDVTDFTAAWTVMSSLEHQGPQMMIYNCGVNSGSSQGHKHMQVFEKPKPFPLFPDSATSTKEIASNIAGAPYQHFVLRLPEDSNPDNVYKDYQRLLAESVKNKEATSFGLDYNIAMTKEWLCLIPRRHGREANSLIDMSTTKVPRIIVVTGATGHQGKGTIRALLASGEDWHIRALTRDVSSPWAKALLDERSNDVEAGRLSFIQGNTYDLSSLRSAFAGAYGVFAVTSETGTGRVLVEEAEMAHEIEAGRNMVLASKEAGVKHFVFSSLPNMDKTTNGQFLGIHHMNNKHAIEEIAKEHLTGVTCLIPGFFYTNLRWPHYSQRLSDGVVEFRTAIPSKQVAQWTDPIYDMGNFAAKVFELGVDKTAGKTYLVLSEPITPEEMAQIFTKVTGQPAIHNPISPKKFGELTAPFIGPAFKLDAQKMMEWASVVPADKVCFGAMDYEKMNDTFEELGLKASTFEDWIRRSGWNGPE</sequence>
<dbReference type="PANTHER" id="PTHR42748:SF7">
    <property type="entry name" value="NMRA LIKE REDOX SENSOR 1-RELATED"/>
    <property type="match status" value="1"/>
</dbReference>
<dbReference type="InterPro" id="IPR036265">
    <property type="entry name" value="HIT-like_sf"/>
</dbReference>
<keyword evidence="7" id="KW-1185">Reference proteome</keyword>
<evidence type="ECO:0000313" key="6">
    <source>
        <dbReference type="EMBL" id="KAG5661958.1"/>
    </source>
</evidence>
<dbReference type="Gene3D" id="3.90.25.10">
    <property type="entry name" value="UDP-galactose 4-epimerase, domain 1"/>
    <property type="match status" value="1"/>
</dbReference>
<dbReference type="Gene3D" id="3.40.50.720">
    <property type="entry name" value="NAD(P)-binding Rossmann-like Domain"/>
    <property type="match status" value="1"/>
</dbReference>
<feature type="domain" description="ATP adenylyltransferase C-terminal" evidence="4">
    <location>
        <begin position="185"/>
        <end position="251"/>
    </location>
</feature>
<organism evidence="6 7">
    <name type="scientific">Fusarium avenaceum</name>
    <dbReference type="NCBI Taxonomy" id="40199"/>
    <lineage>
        <taxon>Eukaryota</taxon>
        <taxon>Fungi</taxon>
        <taxon>Dikarya</taxon>
        <taxon>Ascomycota</taxon>
        <taxon>Pezizomycotina</taxon>
        <taxon>Sordariomycetes</taxon>
        <taxon>Hypocreomycetidae</taxon>
        <taxon>Hypocreales</taxon>
        <taxon>Nectriaceae</taxon>
        <taxon>Fusarium</taxon>
        <taxon>Fusarium tricinctum species complex</taxon>
    </lineage>
</organism>
<dbReference type="Pfam" id="PF05368">
    <property type="entry name" value="NmrA"/>
    <property type="match status" value="1"/>
</dbReference>
<feature type="domain" description="NmrA-like" evidence="3">
    <location>
        <begin position="262"/>
        <end position="528"/>
    </location>
</feature>
<protein>
    <recommendedName>
        <fullName evidence="8">NmrA-like domain-containing protein</fullName>
    </recommendedName>
</protein>
<name>A0A9P7H544_9HYPO</name>
<dbReference type="CDD" id="cd05251">
    <property type="entry name" value="NmrA_like_SDR_a"/>
    <property type="match status" value="1"/>
</dbReference>
<dbReference type="Gene3D" id="3.30.428.70">
    <property type="match status" value="1"/>
</dbReference>
<evidence type="ECO:0000259" key="4">
    <source>
        <dbReference type="Pfam" id="PF09830"/>
    </source>
</evidence>
<dbReference type="InterPro" id="IPR051164">
    <property type="entry name" value="NmrA-like_oxidored"/>
</dbReference>
<dbReference type="PANTHER" id="PTHR42748">
    <property type="entry name" value="NITROGEN METABOLITE REPRESSION PROTEIN NMRA FAMILY MEMBER"/>
    <property type="match status" value="1"/>
</dbReference>
<dbReference type="InterPro" id="IPR043171">
    <property type="entry name" value="Ap4A_phos1/2-like"/>
</dbReference>
<dbReference type="Proteomes" id="UP000782241">
    <property type="component" value="Unassembled WGS sequence"/>
</dbReference>
<dbReference type="AlphaFoldDB" id="A0A9P7H544"/>
<evidence type="ECO:0008006" key="8">
    <source>
        <dbReference type="Google" id="ProtNLM"/>
    </source>
</evidence>
<dbReference type="Pfam" id="PF09830">
    <property type="entry name" value="ATP_transf"/>
    <property type="match status" value="1"/>
</dbReference>